<dbReference type="EMBL" id="JACAZH010000004">
    <property type="protein sequence ID" value="KAF7370259.1"/>
    <property type="molecule type" value="Genomic_DNA"/>
</dbReference>
<sequence length="531" mass="59607">MSSPFASHLGTNYCPQDEEDAQIKDLLIEPCLRLKRLDEEIAVLRKALDKLTEERDALSTYVEAHKSLLSPIRRLPRDIVEVIFLACLPMHRNCVMSAQEAPVLLGRICSSWRAISLSMPRLWSRLHVARPTVPYNTFTFSAYEAKVVQRLKVAAAWLRRSGTCPLSISLQSSHHYDTRTSWDTPRTDPFLNILIPFASRWQDVSVTIPSFAVQALLDLTEHDVPLLESLKIAEIDVDSSIEPRWLSPGSLLTVTGLSRFSLTGGDFRDHDSSSLPLSWGNLTSLTLMTRDAPNCQIILDILARCSRLRTCKVGLAEYEGEHLQDSVVECLSLRSMEVWCSFSPLNDSGRLLSRLSVPNLQDFRLDGAAAPSNSASLLSTLAACTHLQTIGFTVEMFWSHELVDFLRGLPPTLQCLRIAQQWHPSPISPLLDDNFFVTLETLAVLPTLEELIMINNQDLSDDALLHFIVSRMPTLRRVDMKFDREMQVDILPALDSFMESGAQVSLTYTTDFGYNVSPYLGLPDSPRLGPR</sequence>
<protein>
    <recommendedName>
        <fullName evidence="3">F-box domain-containing protein</fullName>
    </recommendedName>
</protein>
<dbReference type="PANTHER" id="PTHR38926">
    <property type="entry name" value="F-BOX DOMAIN CONTAINING PROTEIN, EXPRESSED"/>
    <property type="match status" value="1"/>
</dbReference>
<dbReference type="AlphaFoldDB" id="A0A8H6Z3F3"/>
<dbReference type="OrthoDB" id="2994852at2759"/>
<name>A0A8H6Z3F3_9AGAR</name>
<keyword evidence="2" id="KW-1185">Reference proteome</keyword>
<dbReference type="PANTHER" id="PTHR38926:SF5">
    <property type="entry name" value="F-BOX AND LEUCINE-RICH REPEAT PROTEIN 6"/>
    <property type="match status" value="1"/>
</dbReference>
<accession>A0A8H6Z3F3</accession>
<dbReference type="InterPro" id="IPR032675">
    <property type="entry name" value="LRR_dom_sf"/>
</dbReference>
<organism evidence="1 2">
    <name type="scientific">Mycena sanguinolenta</name>
    <dbReference type="NCBI Taxonomy" id="230812"/>
    <lineage>
        <taxon>Eukaryota</taxon>
        <taxon>Fungi</taxon>
        <taxon>Dikarya</taxon>
        <taxon>Basidiomycota</taxon>
        <taxon>Agaricomycotina</taxon>
        <taxon>Agaricomycetes</taxon>
        <taxon>Agaricomycetidae</taxon>
        <taxon>Agaricales</taxon>
        <taxon>Marasmiineae</taxon>
        <taxon>Mycenaceae</taxon>
        <taxon>Mycena</taxon>
    </lineage>
</organism>
<evidence type="ECO:0000313" key="1">
    <source>
        <dbReference type="EMBL" id="KAF7370259.1"/>
    </source>
</evidence>
<proteinExistence type="predicted"/>
<dbReference type="Gene3D" id="3.80.10.10">
    <property type="entry name" value="Ribonuclease Inhibitor"/>
    <property type="match status" value="1"/>
</dbReference>
<dbReference type="Proteomes" id="UP000623467">
    <property type="component" value="Unassembled WGS sequence"/>
</dbReference>
<reference evidence="1" key="1">
    <citation type="submission" date="2020-05" db="EMBL/GenBank/DDBJ databases">
        <title>Mycena genomes resolve the evolution of fungal bioluminescence.</title>
        <authorList>
            <person name="Tsai I.J."/>
        </authorList>
    </citation>
    <scope>NUCLEOTIDE SEQUENCE</scope>
    <source>
        <strain evidence="1">160909Yilan</strain>
    </source>
</reference>
<gene>
    <name evidence="1" type="ORF">MSAN_00657000</name>
</gene>
<evidence type="ECO:0008006" key="3">
    <source>
        <dbReference type="Google" id="ProtNLM"/>
    </source>
</evidence>
<evidence type="ECO:0000313" key="2">
    <source>
        <dbReference type="Proteomes" id="UP000623467"/>
    </source>
</evidence>
<comment type="caution">
    <text evidence="1">The sequence shown here is derived from an EMBL/GenBank/DDBJ whole genome shotgun (WGS) entry which is preliminary data.</text>
</comment>
<dbReference type="SUPFAM" id="SSF52047">
    <property type="entry name" value="RNI-like"/>
    <property type="match status" value="1"/>
</dbReference>